<name>A0ABP8HNA8_9BURK</name>
<dbReference type="PANTHER" id="PTHR30203">
    <property type="entry name" value="OUTER MEMBRANE CATION EFFLUX PROTEIN"/>
    <property type="match status" value="1"/>
</dbReference>
<dbReference type="Proteomes" id="UP001501671">
    <property type="component" value="Unassembled WGS sequence"/>
</dbReference>
<dbReference type="InterPro" id="IPR010131">
    <property type="entry name" value="MdtP/NodT-like"/>
</dbReference>
<dbReference type="RefSeq" id="WP_345251939.1">
    <property type="nucleotide sequence ID" value="NZ_BAABFO010000030.1"/>
</dbReference>
<reference evidence="2" key="1">
    <citation type="journal article" date="2019" name="Int. J. Syst. Evol. Microbiol.">
        <title>The Global Catalogue of Microorganisms (GCM) 10K type strain sequencing project: providing services to taxonomists for standard genome sequencing and annotation.</title>
        <authorList>
            <consortium name="The Broad Institute Genomics Platform"/>
            <consortium name="The Broad Institute Genome Sequencing Center for Infectious Disease"/>
            <person name="Wu L."/>
            <person name="Ma J."/>
        </authorList>
    </citation>
    <scope>NUCLEOTIDE SEQUENCE [LARGE SCALE GENOMIC DNA]</scope>
    <source>
        <strain evidence="2">JCM 17666</strain>
    </source>
</reference>
<sequence length="484" mass="52475">MTPTTLEAGRRLPQVLALTTVLLSGCAGFSADGGAGDVQRLAEPGLGLSADAGRAALPVAWAAAAPAAPATDGSDADRSAVEDATRRLLAQPLGADDAVRLALMHNAGLQAAFAGLRAAEAERVAGGRLANPGFAFGRSVEGDRREIERAVVFDVIGLFTLPVRSRIADTRFEQARLDLANRVLALAARTRRAYFEAVAARQLAEYAGQVRTLAQSRAELAQRMRAAGNWSRLDQLREQLLYAEATARHARALDDADAARERLTRLLGLWADDADYQLPDRLPDLPARIGDQRDIERRALRDRLDVRMARRNVDGTARALGLTRATRFVNVLDAGFGHTTRNGGEPDKNAWSVGFELPIFDFGRIGAARAQAQYDRAFAEAAEVAIAARSAAREAYRHYRSGYDLARHYRDEIVPLHARVNEESLLRYNGMLIGVWDLLTEARMHADAVAAAIAAQRDFWIAAAQLRYELGGSPEAPADAEAAR</sequence>
<dbReference type="Gene3D" id="1.20.1600.10">
    <property type="entry name" value="Outer membrane efflux proteins (OEP)"/>
    <property type="match status" value="1"/>
</dbReference>
<keyword evidence="2" id="KW-1185">Reference proteome</keyword>
<proteinExistence type="predicted"/>
<dbReference type="SUPFAM" id="SSF56954">
    <property type="entry name" value="Outer membrane efflux proteins (OEP)"/>
    <property type="match status" value="1"/>
</dbReference>
<dbReference type="EMBL" id="BAABFO010000030">
    <property type="protein sequence ID" value="GAA4341643.1"/>
    <property type="molecule type" value="Genomic_DNA"/>
</dbReference>
<gene>
    <name evidence="1" type="ORF">GCM10023144_42670</name>
</gene>
<evidence type="ECO:0000313" key="2">
    <source>
        <dbReference type="Proteomes" id="UP001501671"/>
    </source>
</evidence>
<dbReference type="PANTHER" id="PTHR30203:SF24">
    <property type="entry name" value="BLR4935 PROTEIN"/>
    <property type="match status" value="1"/>
</dbReference>
<organism evidence="1 2">
    <name type="scientific">Pigmentiphaga soli</name>
    <dbReference type="NCBI Taxonomy" id="1007095"/>
    <lineage>
        <taxon>Bacteria</taxon>
        <taxon>Pseudomonadati</taxon>
        <taxon>Pseudomonadota</taxon>
        <taxon>Betaproteobacteria</taxon>
        <taxon>Burkholderiales</taxon>
        <taxon>Alcaligenaceae</taxon>
        <taxon>Pigmentiphaga</taxon>
    </lineage>
</organism>
<comment type="caution">
    <text evidence="1">The sequence shown here is derived from an EMBL/GenBank/DDBJ whole genome shotgun (WGS) entry which is preliminary data.</text>
</comment>
<accession>A0ABP8HNA8</accession>
<protein>
    <submittedName>
        <fullName evidence="1">TolC family protein</fullName>
    </submittedName>
</protein>
<evidence type="ECO:0000313" key="1">
    <source>
        <dbReference type="EMBL" id="GAA4341643.1"/>
    </source>
</evidence>